<comment type="pathway">
    <text evidence="2">Secondary metabolite biosynthesis.</text>
</comment>
<dbReference type="CDD" id="cd11065">
    <property type="entry name" value="CYP64-like"/>
    <property type="match status" value="1"/>
</dbReference>
<keyword evidence="8 10" id="KW-0503">Monooxygenase</keyword>
<evidence type="ECO:0000256" key="1">
    <source>
        <dbReference type="ARBA" id="ARBA00001971"/>
    </source>
</evidence>
<dbReference type="InterPro" id="IPR001128">
    <property type="entry name" value="Cyt_P450"/>
</dbReference>
<dbReference type="PANTHER" id="PTHR46300">
    <property type="entry name" value="P450, PUTATIVE (EUROFUNG)-RELATED-RELATED"/>
    <property type="match status" value="1"/>
</dbReference>
<dbReference type="Pfam" id="PF00067">
    <property type="entry name" value="p450"/>
    <property type="match status" value="1"/>
</dbReference>
<evidence type="ECO:0000256" key="3">
    <source>
        <dbReference type="ARBA" id="ARBA00010617"/>
    </source>
</evidence>
<dbReference type="InterPro" id="IPR017972">
    <property type="entry name" value="Cyt_P450_CS"/>
</dbReference>
<evidence type="ECO:0000256" key="4">
    <source>
        <dbReference type="ARBA" id="ARBA00022617"/>
    </source>
</evidence>
<evidence type="ECO:0000256" key="6">
    <source>
        <dbReference type="ARBA" id="ARBA00023002"/>
    </source>
</evidence>
<evidence type="ECO:0000256" key="7">
    <source>
        <dbReference type="ARBA" id="ARBA00023004"/>
    </source>
</evidence>
<dbReference type="GO" id="GO:0020037">
    <property type="term" value="F:heme binding"/>
    <property type="evidence" value="ECO:0007669"/>
    <property type="project" value="InterPro"/>
</dbReference>
<dbReference type="AlphaFoldDB" id="A0A8H5FEF5"/>
<dbReference type="InterPro" id="IPR050364">
    <property type="entry name" value="Cytochrome_P450_fung"/>
</dbReference>
<dbReference type="InterPro" id="IPR002401">
    <property type="entry name" value="Cyt_P450_E_grp-I"/>
</dbReference>
<dbReference type="PANTHER" id="PTHR46300:SF7">
    <property type="entry name" value="P450, PUTATIVE (EUROFUNG)-RELATED"/>
    <property type="match status" value="1"/>
</dbReference>
<keyword evidence="4 9" id="KW-0349">Heme</keyword>
<evidence type="ECO:0000256" key="9">
    <source>
        <dbReference type="PIRSR" id="PIRSR602401-1"/>
    </source>
</evidence>
<comment type="caution">
    <text evidence="11">The sequence shown here is derived from an EMBL/GenBank/DDBJ whole genome shotgun (WGS) entry which is preliminary data.</text>
</comment>
<sequence>MFSTGASFSCLVNYVALRIWPVFQTCQLLVPLGIDSLVQVPLSKYNETFKRQRRYIQHTLGPRVVPSYYPLIQSETASLLRALVTSPSEYLGHVRKYAGGLTLSVVYGYKPASNDDKFLAMAEECLIILANEIAAKGGIWAVDVFPFLKYFPSWLPGFSFKKKAAVWKPKMIEFIEAPFAHAKFSTEDGTILTSFCSKLLSSGDLDSRMEDEIKFSANSMFAASADTTVTTTSQFILAMLMYPEVLKKAQDEIDRVVGNYRLPDFNDRKSLPYVEAVLSEVWRWGTPVPLNLPHCLTKDDVYRGMFIPKDTLVIVNIWLVVSAAILHDESVYPDASTFNPDRFAPELSPEIKAERDPRNSIFGFGRRRCPGADLVESSVWLLLVSMLATLDIQKSVDTDGNVIEPEVKYSNSTFRVFSSGGNSNWFLLPSNYDNPDTSRWERTGTQNIVFRNDEDSTEVRFTKDFDSAPDTYVTFNSFTNVQFSTDDPEL</sequence>
<keyword evidence="6 10" id="KW-0560">Oxidoreductase</keyword>
<dbReference type="GO" id="GO:0004497">
    <property type="term" value="F:monooxygenase activity"/>
    <property type="evidence" value="ECO:0007669"/>
    <property type="project" value="UniProtKB-KW"/>
</dbReference>
<comment type="cofactor">
    <cofactor evidence="1 9">
        <name>heme</name>
        <dbReference type="ChEBI" id="CHEBI:30413"/>
    </cofactor>
</comment>
<evidence type="ECO:0000256" key="2">
    <source>
        <dbReference type="ARBA" id="ARBA00005179"/>
    </source>
</evidence>
<name>A0A8H5FEF5_9AGAR</name>
<dbReference type="PROSITE" id="PS00086">
    <property type="entry name" value="CYTOCHROME_P450"/>
    <property type="match status" value="1"/>
</dbReference>
<dbReference type="PRINTS" id="PR00463">
    <property type="entry name" value="EP450I"/>
</dbReference>
<dbReference type="SUPFAM" id="SSF48264">
    <property type="entry name" value="Cytochrome P450"/>
    <property type="match status" value="1"/>
</dbReference>
<evidence type="ECO:0008006" key="13">
    <source>
        <dbReference type="Google" id="ProtNLM"/>
    </source>
</evidence>
<feature type="binding site" description="axial binding residue" evidence="9">
    <location>
        <position position="369"/>
    </location>
    <ligand>
        <name>heme</name>
        <dbReference type="ChEBI" id="CHEBI:30413"/>
    </ligand>
    <ligandPart>
        <name>Fe</name>
        <dbReference type="ChEBI" id="CHEBI:18248"/>
    </ligandPart>
</feature>
<dbReference type="Proteomes" id="UP000559256">
    <property type="component" value="Unassembled WGS sequence"/>
</dbReference>
<dbReference type="OrthoDB" id="2789670at2759"/>
<evidence type="ECO:0000256" key="10">
    <source>
        <dbReference type="RuleBase" id="RU000461"/>
    </source>
</evidence>
<gene>
    <name evidence="11" type="ORF">D9758_017177</name>
</gene>
<dbReference type="EMBL" id="JAACJM010000286">
    <property type="protein sequence ID" value="KAF5333791.1"/>
    <property type="molecule type" value="Genomic_DNA"/>
</dbReference>
<dbReference type="PRINTS" id="PR00385">
    <property type="entry name" value="P450"/>
</dbReference>
<evidence type="ECO:0000313" key="12">
    <source>
        <dbReference type="Proteomes" id="UP000559256"/>
    </source>
</evidence>
<accession>A0A8H5FEF5</accession>
<dbReference type="GO" id="GO:0016705">
    <property type="term" value="F:oxidoreductase activity, acting on paired donors, with incorporation or reduction of molecular oxygen"/>
    <property type="evidence" value="ECO:0007669"/>
    <property type="project" value="InterPro"/>
</dbReference>
<proteinExistence type="inferred from homology"/>
<evidence type="ECO:0000256" key="8">
    <source>
        <dbReference type="ARBA" id="ARBA00023033"/>
    </source>
</evidence>
<evidence type="ECO:0000256" key="5">
    <source>
        <dbReference type="ARBA" id="ARBA00022723"/>
    </source>
</evidence>
<organism evidence="11 12">
    <name type="scientific">Tetrapyrgos nigripes</name>
    <dbReference type="NCBI Taxonomy" id="182062"/>
    <lineage>
        <taxon>Eukaryota</taxon>
        <taxon>Fungi</taxon>
        <taxon>Dikarya</taxon>
        <taxon>Basidiomycota</taxon>
        <taxon>Agaricomycotina</taxon>
        <taxon>Agaricomycetes</taxon>
        <taxon>Agaricomycetidae</taxon>
        <taxon>Agaricales</taxon>
        <taxon>Marasmiineae</taxon>
        <taxon>Marasmiaceae</taxon>
        <taxon>Tetrapyrgos</taxon>
    </lineage>
</organism>
<dbReference type="InterPro" id="IPR036396">
    <property type="entry name" value="Cyt_P450_sf"/>
</dbReference>
<keyword evidence="12" id="KW-1185">Reference proteome</keyword>
<comment type="similarity">
    <text evidence="3 10">Belongs to the cytochrome P450 family.</text>
</comment>
<dbReference type="Gene3D" id="1.10.630.10">
    <property type="entry name" value="Cytochrome P450"/>
    <property type="match status" value="1"/>
</dbReference>
<dbReference type="GO" id="GO:0005506">
    <property type="term" value="F:iron ion binding"/>
    <property type="evidence" value="ECO:0007669"/>
    <property type="project" value="InterPro"/>
</dbReference>
<reference evidence="11 12" key="1">
    <citation type="journal article" date="2020" name="ISME J.">
        <title>Uncovering the hidden diversity of litter-decomposition mechanisms in mushroom-forming fungi.</title>
        <authorList>
            <person name="Floudas D."/>
            <person name="Bentzer J."/>
            <person name="Ahren D."/>
            <person name="Johansson T."/>
            <person name="Persson P."/>
            <person name="Tunlid A."/>
        </authorList>
    </citation>
    <scope>NUCLEOTIDE SEQUENCE [LARGE SCALE GENOMIC DNA]</scope>
    <source>
        <strain evidence="11 12">CBS 291.85</strain>
    </source>
</reference>
<evidence type="ECO:0000313" key="11">
    <source>
        <dbReference type="EMBL" id="KAF5333791.1"/>
    </source>
</evidence>
<protein>
    <recommendedName>
        <fullName evidence="13">Cytochrome P450</fullName>
    </recommendedName>
</protein>
<keyword evidence="5 9" id="KW-0479">Metal-binding</keyword>
<keyword evidence="7 9" id="KW-0408">Iron</keyword>